<dbReference type="RefSeq" id="XP_007837524.1">
    <property type="nucleotide sequence ID" value="XM_007839333.1"/>
</dbReference>
<feature type="compositionally biased region" description="Low complexity" evidence="1">
    <location>
        <begin position="137"/>
        <end position="146"/>
    </location>
</feature>
<evidence type="ECO:0000313" key="3">
    <source>
        <dbReference type="EMBL" id="ETS76878.1"/>
    </source>
</evidence>
<evidence type="ECO:0000313" key="4">
    <source>
        <dbReference type="Proteomes" id="UP000030651"/>
    </source>
</evidence>
<sequence length="579" mass="65727">MAASISELPPELLNLICNYMHTKQEIANFSQCSRQFRAVAAPHLYRHIDLLSTSVFNHALRKDAVSHRVEALVRTFLRDRNLGLMVRHLAIRLPEVVQNNGRALTPLDPQCEDVVKAILPDSLDNSLLAQTGIVGSTSSAGSVDSGSDWEEANGSDWESTDESADEDEVEILTNHNESIPVFETEADRWIYLAARSKAIRGNVMFTILLSCIPGLATLDLEMPSDGWRTGFLDRALQRDMTHHNAPSQPSPSSFLANLRHICFGYTSPLRRGESWVGPFVLPSLEQIYLHNLSSLGPILSFVRPQSLNITHLELRDCRVPATSLIRLLSSPKALKTFIYIVGEEKTREDHFAPISYRSLRLSMEKQKDSLEEIWLDYPHDYHWGNSTSQNTAPMGSLTAFTKLKHLRIAGTYIFGFVWTSNVDERRLVRALPEQLETLCLCHADEDDETIDGITFVLDAKKTGRFPELREITLEAGAMWHFGNRRDLAPVLELAESVGVYMKLIDNHSDQRLEEMWERTHAALHFMENPTQKSRRESPWGFYREKSWPVRVSGIMQMPQYRDITENTRVVRASDDSDDS</sequence>
<dbReference type="HOGENOM" id="CLU_036937_0_0_1"/>
<dbReference type="SUPFAM" id="SSF81383">
    <property type="entry name" value="F-box domain"/>
    <property type="match status" value="1"/>
</dbReference>
<dbReference type="Pfam" id="PF24969">
    <property type="entry name" value="LRR_15"/>
    <property type="match status" value="1"/>
</dbReference>
<dbReference type="InParanoid" id="W3WSN6"/>
<gene>
    <name evidence="3" type="ORF">PFICI_10752</name>
</gene>
<dbReference type="InterPro" id="IPR056867">
    <property type="entry name" value="LRR_15"/>
</dbReference>
<proteinExistence type="predicted"/>
<organism evidence="3 4">
    <name type="scientific">Pestalotiopsis fici (strain W106-1 / CGMCC3.15140)</name>
    <dbReference type="NCBI Taxonomy" id="1229662"/>
    <lineage>
        <taxon>Eukaryota</taxon>
        <taxon>Fungi</taxon>
        <taxon>Dikarya</taxon>
        <taxon>Ascomycota</taxon>
        <taxon>Pezizomycotina</taxon>
        <taxon>Sordariomycetes</taxon>
        <taxon>Xylariomycetidae</taxon>
        <taxon>Amphisphaeriales</taxon>
        <taxon>Sporocadaceae</taxon>
        <taxon>Pestalotiopsis</taxon>
    </lineage>
</organism>
<feature type="compositionally biased region" description="Acidic residues" evidence="1">
    <location>
        <begin position="147"/>
        <end position="165"/>
    </location>
</feature>
<dbReference type="EMBL" id="KI912116">
    <property type="protein sequence ID" value="ETS76878.1"/>
    <property type="molecule type" value="Genomic_DNA"/>
</dbReference>
<dbReference type="AlphaFoldDB" id="W3WSN6"/>
<dbReference type="Pfam" id="PF12937">
    <property type="entry name" value="F-box-like"/>
    <property type="match status" value="1"/>
</dbReference>
<accession>W3WSN6</accession>
<dbReference type="SUPFAM" id="SSF52047">
    <property type="entry name" value="RNI-like"/>
    <property type="match status" value="1"/>
</dbReference>
<feature type="domain" description="F-box" evidence="2">
    <location>
        <begin position="2"/>
        <end position="48"/>
    </location>
</feature>
<feature type="region of interest" description="Disordered" evidence="1">
    <location>
        <begin position="137"/>
        <end position="165"/>
    </location>
</feature>
<evidence type="ECO:0000259" key="2">
    <source>
        <dbReference type="PROSITE" id="PS50181"/>
    </source>
</evidence>
<protein>
    <recommendedName>
        <fullName evidence="2">F-box domain-containing protein</fullName>
    </recommendedName>
</protein>
<reference evidence="4" key="1">
    <citation type="journal article" date="2015" name="BMC Genomics">
        <title>Genomic and transcriptomic analysis of the endophytic fungus Pestalotiopsis fici reveals its lifestyle and high potential for synthesis of natural products.</title>
        <authorList>
            <person name="Wang X."/>
            <person name="Zhang X."/>
            <person name="Liu L."/>
            <person name="Xiang M."/>
            <person name="Wang W."/>
            <person name="Sun X."/>
            <person name="Che Y."/>
            <person name="Guo L."/>
            <person name="Liu G."/>
            <person name="Guo L."/>
            <person name="Wang C."/>
            <person name="Yin W.B."/>
            <person name="Stadler M."/>
            <person name="Zhang X."/>
            <person name="Liu X."/>
        </authorList>
    </citation>
    <scope>NUCLEOTIDE SEQUENCE [LARGE SCALE GENOMIC DNA]</scope>
    <source>
        <strain evidence="4">W106-1 / CGMCC3.15140</strain>
    </source>
</reference>
<dbReference type="PROSITE" id="PS50181">
    <property type="entry name" value="FBOX"/>
    <property type="match status" value="1"/>
</dbReference>
<dbReference type="InterPro" id="IPR001810">
    <property type="entry name" value="F-box_dom"/>
</dbReference>
<dbReference type="KEGG" id="pfy:PFICI_10752"/>
<evidence type="ECO:0000256" key="1">
    <source>
        <dbReference type="SAM" id="MobiDB-lite"/>
    </source>
</evidence>
<dbReference type="InterPro" id="IPR036047">
    <property type="entry name" value="F-box-like_dom_sf"/>
</dbReference>
<keyword evidence="4" id="KW-1185">Reference proteome</keyword>
<dbReference type="GeneID" id="19275765"/>
<dbReference type="OrthoDB" id="5130616at2759"/>
<name>W3WSN6_PESFW</name>
<dbReference type="Proteomes" id="UP000030651">
    <property type="component" value="Unassembled WGS sequence"/>
</dbReference>